<evidence type="ECO:0000313" key="3">
    <source>
        <dbReference type="Proteomes" id="UP001204562"/>
    </source>
</evidence>
<sequence>MDRKRKQRVTYRPSKSSGVFGGVVGVIFVLIGVFVVIPTFGPFGILWTLFAVAITGMSLYQAFGKGYVGPEIHIEEDGGEPSETPAPVGGVSAQDRLTELRALYDQRLITQEEYEEKRREILKDL</sequence>
<dbReference type="Proteomes" id="UP001204562">
    <property type="component" value="Unassembled WGS sequence"/>
</dbReference>
<accession>A0AAW5JMT8</accession>
<keyword evidence="1" id="KW-0812">Transmembrane</keyword>
<comment type="caution">
    <text evidence="2">The sequence shown here is derived from an EMBL/GenBank/DDBJ whole genome shotgun (WGS) entry which is preliminary data.</text>
</comment>
<evidence type="ECO:0000256" key="1">
    <source>
        <dbReference type="SAM" id="Phobius"/>
    </source>
</evidence>
<name>A0AAW5JMT8_9FIRM</name>
<gene>
    <name evidence="2" type="ORF">NE579_04295</name>
</gene>
<dbReference type="RefSeq" id="WP_050617492.1">
    <property type="nucleotide sequence ID" value="NZ_JANFYS010000006.1"/>
</dbReference>
<keyword evidence="1" id="KW-0472">Membrane</keyword>
<keyword evidence="1" id="KW-1133">Transmembrane helix</keyword>
<evidence type="ECO:0000313" key="2">
    <source>
        <dbReference type="EMBL" id="MCQ4769690.1"/>
    </source>
</evidence>
<organism evidence="2 3">
    <name type="scientific">Intestinimonas massiliensis</name>
    <name type="common">ex Afouda et al. 2020</name>
    <dbReference type="NCBI Taxonomy" id="1673721"/>
    <lineage>
        <taxon>Bacteria</taxon>
        <taxon>Bacillati</taxon>
        <taxon>Bacillota</taxon>
        <taxon>Clostridia</taxon>
        <taxon>Eubacteriales</taxon>
        <taxon>Intestinimonas</taxon>
    </lineage>
</organism>
<dbReference type="AlphaFoldDB" id="A0AAW5JMT8"/>
<dbReference type="EMBL" id="JANFYS010000006">
    <property type="protein sequence ID" value="MCQ4769690.1"/>
    <property type="molecule type" value="Genomic_DNA"/>
</dbReference>
<reference evidence="2" key="1">
    <citation type="submission" date="2022-06" db="EMBL/GenBank/DDBJ databases">
        <title>Isolation of gut microbiota from human fecal samples.</title>
        <authorList>
            <person name="Pamer E.G."/>
            <person name="Barat B."/>
            <person name="Waligurski E."/>
            <person name="Medina S."/>
            <person name="Paddock L."/>
            <person name="Mostad J."/>
        </authorList>
    </citation>
    <scope>NUCLEOTIDE SEQUENCE</scope>
    <source>
        <strain evidence="2">DFI.9.91</strain>
    </source>
</reference>
<proteinExistence type="predicted"/>
<protein>
    <submittedName>
        <fullName evidence="2">SHOCT domain-containing protein</fullName>
    </submittedName>
</protein>
<feature type="transmembrane region" description="Helical" evidence="1">
    <location>
        <begin position="20"/>
        <end position="37"/>
    </location>
</feature>
<feature type="transmembrane region" description="Helical" evidence="1">
    <location>
        <begin position="43"/>
        <end position="63"/>
    </location>
</feature>